<proteinExistence type="inferred from homology"/>
<feature type="transmembrane region" description="Helical" evidence="6">
    <location>
        <begin position="144"/>
        <end position="167"/>
    </location>
</feature>
<protein>
    <submittedName>
        <fullName evidence="7">Type IV secretion system protein</fullName>
    </submittedName>
</protein>
<evidence type="ECO:0000313" key="7">
    <source>
        <dbReference type="EMBL" id="MBW6533200.1"/>
    </source>
</evidence>
<dbReference type="RefSeq" id="WP_219750723.1">
    <property type="nucleotide sequence ID" value="NZ_JAHXZN010000016.1"/>
</dbReference>
<feature type="transmembrane region" description="Helical" evidence="6">
    <location>
        <begin position="64"/>
        <end position="84"/>
    </location>
</feature>
<evidence type="ECO:0000256" key="6">
    <source>
        <dbReference type="SAM" id="Phobius"/>
    </source>
</evidence>
<comment type="caution">
    <text evidence="7">The sequence shown here is derived from an EMBL/GenBank/DDBJ whole genome shotgun (WGS) entry which is preliminary data.</text>
</comment>
<organism evidence="7 8">
    <name type="scientific">Sphingomonas citri</name>
    <dbReference type="NCBI Taxonomy" id="2862499"/>
    <lineage>
        <taxon>Bacteria</taxon>
        <taxon>Pseudomonadati</taxon>
        <taxon>Pseudomonadota</taxon>
        <taxon>Alphaproteobacteria</taxon>
        <taxon>Sphingomonadales</taxon>
        <taxon>Sphingomonadaceae</taxon>
        <taxon>Sphingomonas</taxon>
    </lineage>
</organism>
<evidence type="ECO:0000256" key="4">
    <source>
        <dbReference type="ARBA" id="ARBA00022989"/>
    </source>
</evidence>
<accession>A0ABS7BUC8</accession>
<evidence type="ECO:0000256" key="2">
    <source>
        <dbReference type="ARBA" id="ARBA00007802"/>
    </source>
</evidence>
<sequence>MEGYALVQPLFTKIDETTARFVTDISSKAIAAITPVVIICLTVSFILYGLAIAQGKVEMPFADFVMRSARIALIVGAGLSVGLYQGDIAAAIRTTPDQLASALLSDPTAVNQGTGGIIDDALGKGFKAAGEAFDKAGFFEDNGITYALLAVVIILATAIFGAIGAAFLIIAKLALALLAGLGPLFIAAMLFPATSRFFESWVGQIVNYGLLIVMFASIFGLLINIYGNYMEQMAFDGEVNIVYTVGGAVVLSVALIFVLMQLPSMASGLAGGAAISFFHELRGAKAVASGGASMAGSVGKSASASLAKDAATIRSGAAAAGRAYAPAARATARAAVGYFKR</sequence>
<evidence type="ECO:0000256" key="1">
    <source>
        <dbReference type="ARBA" id="ARBA00004141"/>
    </source>
</evidence>
<gene>
    <name evidence="7" type="ORF">KZ820_20860</name>
</gene>
<reference evidence="7 8" key="1">
    <citation type="submission" date="2021-07" db="EMBL/GenBank/DDBJ databases">
        <title>Sphingomonas sp.</title>
        <authorList>
            <person name="Feng G."/>
            <person name="Li J."/>
            <person name="Pan M."/>
        </authorList>
    </citation>
    <scope>NUCLEOTIDE SEQUENCE [LARGE SCALE GENOMIC DNA]</scope>
    <source>
        <strain evidence="7 8">RRHST34</strain>
    </source>
</reference>
<dbReference type="Pfam" id="PF04610">
    <property type="entry name" value="TrbL"/>
    <property type="match status" value="1"/>
</dbReference>
<name>A0ABS7BUC8_9SPHN</name>
<evidence type="ECO:0000313" key="8">
    <source>
        <dbReference type="Proteomes" id="UP000759103"/>
    </source>
</evidence>
<dbReference type="EMBL" id="JAHXZN010000016">
    <property type="protein sequence ID" value="MBW6533200.1"/>
    <property type="molecule type" value="Genomic_DNA"/>
</dbReference>
<feature type="transmembrane region" description="Helical" evidence="6">
    <location>
        <begin position="241"/>
        <end position="260"/>
    </location>
</feature>
<evidence type="ECO:0000256" key="3">
    <source>
        <dbReference type="ARBA" id="ARBA00022692"/>
    </source>
</evidence>
<keyword evidence="5 6" id="KW-0472">Membrane</keyword>
<keyword evidence="3 6" id="KW-0812">Transmembrane</keyword>
<comment type="similarity">
    <text evidence="2">Belongs to the TrbL/VirB6 family.</text>
</comment>
<dbReference type="Proteomes" id="UP000759103">
    <property type="component" value="Unassembled WGS sequence"/>
</dbReference>
<feature type="transmembrane region" description="Helical" evidence="6">
    <location>
        <begin position="205"/>
        <end position="229"/>
    </location>
</feature>
<keyword evidence="4 6" id="KW-1133">Transmembrane helix</keyword>
<evidence type="ECO:0000256" key="5">
    <source>
        <dbReference type="ARBA" id="ARBA00023136"/>
    </source>
</evidence>
<dbReference type="InterPro" id="IPR007688">
    <property type="entry name" value="Conjugal_tfr_TrbL/VirB6"/>
</dbReference>
<comment type="subcellular location">
    <subcellularLocation>
        <location evidence="1">Membrane</location>
        <topology evidence="1">Multi-pass membrane protein</topology>
    </subcellularLocation>
</comment>
<feature type="transmembrane region" description="Helical" evidence="6">
    <location>
        <begin position="173"/>
        <end position="193"/>
    </location>
</feature>
<feature type="transmembrane region" description="Helical" evidence="6">
    <location>
        <begin position="29"/>
        <end position="52"/>
    </location>
</feature>
<keyword evidence="8" id="KW-1185">Reference proteome</keyword>